<dbReference type="AlphaFoldDB" id="A0A7C0Y1Q2"/>
<keyword evidence="1" id="KW-0472">Membrane</keyword>
<keyword evidence="1" id="KW-0812">Transmembrane</keyword>
<dbReference type="EMBL" id="DRBS01000037">
    <property type="protein sequence ID" value="HDD43406.1"/>
    <property type="molecule type" value="Genomic_DNA"/>
</dbReference>
<name>A0A7C0Y1Q2_DESA2</name>
<protein>
    <submittedName>
        <fullName evidence="2">Tetratricopeptide repeat protein</fullName>
    </submittedName>
</protein>
<dbReference type="Proteomes" id="UP000886289">
    <property type="component" value="Unassembled WGS sequence"/>
</dbReference>
<evidence type="ECO:0000256" key="1">
    <source>
        <dbReference type="SAM" id="Phobius"/>
    </source>
</evidence>
<sequence length="222" mass="26152">MVTKIKKKKTIIVDEFVAWPNRLVEYVKENLKQIIIVSVICILIISTFFLGKAWWEKKKEKGFFLYAQAQNLLKKGEKEKAIKTLIQIADTHTPVAKFANLSLADFYREKQPEKELNFYIAYIQKAKDEDPLLPFVYYSLAVYYLNHKHWLEAEKILKTIVEKWQNHFLSAWAYAHLGLLAEKKNPLKAIKMYQFALKYKNSPLLPIWVELKTKGIIPQYTP</sequence>
<feature type="transmembrane region" description="Helical" evidence="1">
    <location>
        <begin position="34"/>
        <end position="55"/>
    </location>
</feature>
<dbReference type="SUPFAM" id="SSF81901">
    <property type="entry name" value="HCP-like"/>
    <property type="match status" value="1"/>
</dbReference>
<dbReference type="InterPro" id="IPR011990">
    <property type="entry name" value="TPR-like_helical_dom_sf"/>
</dbReference>
<gene>
    <name evidence="2" type="ORF">ENG63_00890</name>
</gene>
<comment type="caution">
    <text evidence="2">The sequence shown here is derived from an EMBL/GenBank/DDBJ whole genome shotgun (WGS) entry which is preliminary data.</text>
</comment>
<dbReference type="Gene3D" id="1.25.40.10">
    <property type="entry name" value="Tetratricopeptide repeat domain"/>
    <property type="match status" value="1"/>
</dbReference>
<reference evidence="2" key="1">
    <citation type="journal article" date="2020" name="mSystems">
        <title>Genome- and Community-Level Interaction Insights into Carbon Utilization and Element Cycling Functions of Hydrothermarchaeota in Hydrothermal Sediment.</title>
        <authorList>
            <person name="Zhou Z."/>
            <person name="Liu Y."/>
            <person name="Xu W."/>
            <person name="Pan J."/>
            <person name="Luo Z.H."/>
            <person name="Li M."/>
        </authorList>
    </citation>
    <scope>NUCLEOTIDE SEQUENCE [LARGE SCALE GENOMIC DNA]</scope>
    <source>
        <strain evidence="2">HyVt-233</strain>
    </source>
</reference>
<evidence type="ECO:0000313" key="2">
    <source>
        <dbReference type="EMBL" id="HDD43406.1"/>
    </source>
</evidence>
<keyword evidence="1" id="KW-1133">Transmembrane helix</keyword>
<accession>A0A7C0Y1Q2</accession>
<proteinExistence type="predicted"/>
<organism evidence="2">
    <name type="scientific">Desulfofervidus auxilii</name>
    <dbReference type="NCBI Taxonomy" id="1621989"/>
    <lineage>
        <taxon>Bacteria</taxon>
        <taxon>Pseudomonadati</taxon>
        <taxon>Thermodesulfobacteriota</taxon>
        <taxon>Candidatus Desulfofervidia</taxon>
        <taxon>Candidatus Desulfofervidales</taxon>
        <taxon>Candidatus Desulfofervidaceae</taxon>
        <taxon>Candidatus Desulfofervidus</taxon>
    </lineage>
</organism>